<proteinExistence type="predicted"/>
<reference evidence="2" key="1">
    <citation type="journal article" date="2022" name="Mol. Ecol. Resour.">
        <title>The genomes of chicory, endive, great burdock and yacon provide insights into Asteraceae palaeo-polyploidization history and plant inulin production.</title>
        <authorList>
            <person name="Fan W."/>
            <person name="Wang S."/>
            <person name="Wang H."/>
            <person name="Wang A."/>
            <person name="Jiang F."/>
            <person name="Liu H."/>
            <person name="Zhao H."/>
            <person name="Xu D."/>
            <person name="Zhang Y."/>
        </authorList>
    </citation>
    <scope>NUCLEOTIDE SEQUENCE [LARGE SCALE GENOMIC DNA]</scope>
    <source>
        <strain evidence="2">cv. Niubang</strain>
    </source>
</reference>
<name>A0ACB9CK08_ARCLA</name>
<gene>
    <name evidence="1" type="ORF">L6452_14049</name>
</gene>
<reference evidence="1 2" key="2">
    <citation type="journal article" date="2022" name="Mol. Ecol. Resour.">
        <title>The genomes of chicory, endive, great burdock and yacon provide insights into Asteraceae paleo-polyploidization history and plant inulin production.</title>
        <authorList>
            <person name="Fan W."/>
            <person name="Wang S."/>
            <person name="Wang H."/>
            <person name="Wang A."/>
            <person name="Jiang F."/>
            <person name="Liu H."/>
            <person name="Zhao H."/>
            <person name="Xu D."/>
            <person name="Zhang Y."/>
        </authorList>
    </citation>
    <scope>NUCLEOTIDE SEQUENCE [LARGE SCALE GENOMIC DNA]</scope>
    <source>
        <strain evidence="2">cv. Niubang</strain>
    </source>
</reference>
<comment type="caution">
    <text evidence="1">The sequence shown here is derived from an EMBL/GenBank/DDBJ whole genome shotgun (WGS) entry which is preliminary data.</text>
</comment>
<dbReference type="Proteomes" id="UP001055879">
    <property type="component" value="Linkage Group LG04"/>
</dbReference>
<sequence>MAVGKQSPSQVIVGGGDGSRQRALKNISSSKGKSASNHEGGGAWVDVEERVNLENLEGNAEIDPSQGGNLIMGSGSGPTDGSLKHNKSFIGPKDTENIQMAEGVDNRRRAQNNISEYNFLQAHGEESLNLISSSEHVKSDQTEGFCQTSGKEKRGRTESDWNGPGRGDLDWLLLSMWRCGVGCNRVLVQMSVVRAGTFVVGCPVSVATCKDTVSAAIADAGRPG</sequence>
<keyword evidence="2" id="KW-1185">Reference proteome</keyword>
<protein>
    <submittedName>
        <fullName evidence="1">Uncharacterized protein</fullName>
    </submittedName>
</protein>
<organism evidence="1 2">
    <name type="scientific">Arctium lappa</name>
    <name type="common">Greater burdock</name>
    <name type="synonym">Lappa major</name>
    <dbReference type="NCBI Taxonomy" id="4217"/>
    <lineage>
        <taxon>Eukaryota</taxon>
        <taxon>Viridiplantae</taxon>
        <taxon>Streptophyta</taxon>
        <taxon>Embryophyta</taxon>
        <taxon>Tracheophyta</taxon>
        <taxon>Spermatophyta</taxon>
        <taxon>Magnoliopsida</taxon>
        <taxon>eudicotyledons</taxon>
        <taxon>Gunneridae</taxon>
        <taxon>Pentapetalae</taxon>
        <taxon>asterids</taxon>
        <taxon>campanulids</taxon>
        <taxon>Asterales</taxon>
        <taxon>Asteraceae</taxon>
        <taxon>Carduoideae</taxon>
        <taxon>Cardueae</taxon>
        <taxon>Arctiinae</taxon>
        <taxon>Arctium</taxon>
    </lineage>
</organism>
<accession>A0ACB9CK08</accession>
<evidence type="ECO:0000313" key="2">
    <source>
        <dbReference type="Proteomes" id="UP001055879"/>
    </source>
</evidence>
<evidence type="ECO:0000313" key="1">
    <source>
        <dbReference type="EMBL" id="KAI3734578.1"/>
    </source>
</evidence>
<dbReference type="EMBL" id="CM042050">
    <property type="protein sequence ID" value="KAI3734578.1"/>
    <property type="molecule type" value="Genomic_DNA"/>
</dbReference>